<evidence type="ECO:0000256" key="4">
    <source>
        <dbReference type="ARBA" id="ARBA00022989"/>
    </source>
</evidence>
<evidence type="ECO:0000313" key="9">
    <source>
        <dbReference type="EMBL" id="TLV01005.1"/>
    </source>
</evidence>
<reference evidence="9 10" key="1">
    <citation type="submission" date="2019-05" db="EMBL/GenBank/DDBJ databases">
        <authorList>
            <person name="Qu J.-H."/>
        </authorList>
    </citation>
    <scope>NUCLEOTIDE SEQUENCE [LARGE SCALE GENOMIC DNA]</scope>
    <source>
        <strain evidence="9 10">T17</strain>
    </source>
</reference>
<dbReference type="GO" id="GO:0022857">
    <property type="term" value="F:transmembrane transporter activity"/>
    <property type="evidence" value="ECO:0007669"/>
    <property type="project" value="TreeGrafter"/>
</dbReference>
<dbReference type="EMBL" id="VCEJ01000004">
    <property type="protein sequence ID" value="TLV01005.1"/>
    <property type="molecule type" value="Genomic_DNA"/>
</dbReference>
<dbReference type="OrthoDB" id="5933722at2"/>
<accession>A0A5R9KY45</accession>
<dbReference type="Pfam" id="PF12704">
    <property type="entry name" value="MacB_PCD"/>
    <property type="match status" value="2"/>
</dbReference>
<evidence type="ECO:0000256" key="3">
    <source>
        <dbReference type="ARBA" id="ARBA00022692"/>
    </source>
</evidence>
<keyword evidence="5 6" id="KW-0472">Membrane</keyword>
<comment type="subcellular location">
    <subcellularLocation>
        <location evidence="1">Cell membrane</location>
        <topology evidence="1">Multi-pass membrane protein</topology>
    </subcellularLocation>
</comment>
<evidence type="ECO:0000259" key="8">
    <source>
        <dbReference type="Pfam" id="PF12704"/>
    </source>
</evidence>
<evidence type="ECO:0000259" key="7">
    <source>
        <dbReference type="Pfam" id="PF02687"/>
    </source>
</evidence>
<gene>
    <name evidence="9" type="ORF">FEN17_16205</name>
</gene>
<comment type="caution">
    <text evidence="9">The sequence shown here is derived from an EMBL/GenBank/DDBJ whole genome shotgun (WGS) entry which is preliminary data.</text>
</comment>
<dbReference type="AlphaFoldDB" id="A0A5R9KY45"/>
<dbReference type="GO" id="GO:0005886">
    <property type="term" value="C:plasma membrane"/>
    <property type="evidence" value="ECO:0007669"/>
    <property type="project" value="UniProtKB-SubCell"/>
</dbReference>
<protein>
    <submittedName>
        <fullName evidence="9">FtsX-like permease family protein</fullName>
    </submittedName>
</protein>
<feature type="domain" description="MacB-like periplasmic core" evidence="8">
    <location>
        <begin position="450"/>
        <end position="622"/>
    </location>
</feature>
<keyword evidence="3 6" id="KW-0812">Transmembrane</keyword>
<feature type="transmembrane region" description="Helical" evidence="6">
    <location>
        <begin position="439"/>
        <end position="462"/>
    </location>
</feature>
<feature type="transmembrane region" description="Helical" evidence="6">
    <location>
        <begin position="357"/>
        <end position="377"/>
    </location>
</feature>
<proteinExistence type="predicted"/>
<keyword evidence="4 6" id="KW-1133">Transmembrane helix</keyword>
<dbReference type="PANTHER" id="PTHR30572:SF18">
    <property type="entry name" value="ABC-TYPE MACROLIDE FAMILY EXPORT SYSTEM PERMEASE COMPONENT 2"/>
    <property type="match status" value="1"/>
</dbReference>
<feature type="transmembrane region" description="Helical" evidence="6">
    <location>
        <begin position="21"/>
        <end position="42"/>
    </location>
</feature>
<evidence type="ECO:0000256" key="6">
    <source>
        <dbReference type="SAM" id="Phobius"/>
    </source>
</evidence>
<dbReference type="Pfam" id="PF02687">
    <property type="entry name" value="FtsX"/>
    <property type="match status" value="2"/>
</dbReference>
<organism evidence="9 10">
    <name type="scientific">Dyadobacter luticola</name>
    <dbReference type="NCBI Taxonomy" id="1979387"/>
    <lineage>
        <taxon>Bacteria</taxon>
        <taxon>Pseudomonadati</taxon>
        <taxon>Bacteroidota</taxon>
        <taxon>Cytophagia</taxon>
        <taxon>Cytophagales</taxon>
        <taxon>Spirosomataceae</taxon>
        <taxon>Dyadobacter</taxon>
    </lineage>
</organism>
<feature type="transmembrane region" description="Helical" evidence="6">
    <location>
        <begin position="397"/>
        <end position="418"/>
    </location>
</feature>
<feature type="transmembrane region" description="Helical" evidence="6">
    <location>
        <begin position="732"/>
        <end position="760"/>
    </location>
</feature>
<feature type="domain" description="ABC3 transporter permease C-terminal" evidence="7">
    <location>
        <begin position="306"/>
        <end position="420"/>
    </location>
</feature>
<feature type="domain" description="ABC3 transporter permease C-terminal" evidence="7">
    <location>
        <begin position="699"/>
        <end position="809"/>
    </location>
</feature>
<keyword evidence="10" id="KW-1185">Reference proteome</keyword>
<dbReference type="RefSeq" id="WP_138366377.1">
    <property type="nucleotide sequence ID" value="NZ_VCEJ01000004.1"/>
</dbReference>
<dbReference type="InterPro" id="IPR003838">
    <property type="entry name" value="ABC3_permease_C"/>
</dbReference>
<evidence type="ECO:0000256" key="5">
    <source>
        <dbReference type="ARBA" id="ARBA00023136"/>
    </source>
</evidence>
<evidence type="ECO:0000256" key="1">
    <source>
        <dbReference type="ARBA" id="ARBA00004651"/>
    </source>
</evidence>
<feature type="transmembrane region" description="Helical" evidence="6">
    <location>
        <begin position="700"/>
        <end position="720"/>
    </location>
</feature>
<evidence type="ECO:0000256" key="2">
    <source>
        <dbReference type="ARBA" id="ARBA00022475"/>
    </source>
</evidence>
<dbReference type="PANTHER" id="PTHR30572">
    <property type="entry name" value="MEMBRANE COMPONENT OF TRANSPORTER-RELATED"/>
    <property type="match status" value="1"/>
</dbReference>
<keyword evidence="2" id="KW-1003">Cell membrane</keyword>
<name>A0A5R9KY45_9BACT</name>
<dbReference type="InterPro" id="IPR025857">
    <property type="entry name" value="MacB_PCD"/>
</dbReference>
<feature type="transmembrane region" description="Helical" evidence="6">
    <location>
        <begin position="300"/>
        <end position="320"/>
    </location>
</feature>
<feature type="transmembrane region" description="Helical" evidence="6">
    <location>
        <begin position="780"/>
        <end position="800"/>
    </location>
</feature>
<feature type="domain" description="MacB-like periplasmic core" evidence="8">
    <location>
        <begin position="20"/>
        <end position="253"/>
    </location>
</feature>
<sequence length="819" mass="91712">MIKNYLKIAWRNVLKSKLFSTINVFGLSVGMTCCMLLLLYVLSEVSFDKHQQYANDLYLLRSENVQPNGEKMDNPRGPAPYALTVKAEFLEVVQVTRLWQNFMEDKTLLKVEEAGKTVKSFYEMKGTHVDSTFFDVFTYKFIEGNPKTALNDPHAIVLCEDVAHKLFGNESALNKNIRIGGKTGNNEVFTVTGVYKDESARSHIDARFFVSLKAGWVGEYLQQSNLDFTSNNMFYHYLRLQPGTDPNKFSKKLPAFIEKYARKDLKAAGFDKKLALLPVKDIHLFNKIDRIVTSTTSTTYLYVLASIAIFTLLIACINFMNLATARSAKRAAEVGMRKVMGAGKGGLIGQFLGESMVLTFIALIAAVGFVILFLPVFNQLADKTLDFSTLFEPKIVLAFIALAIITGLLSGSYPAFYLSVYNPLDVIKGKFVNSVSATALRRGLVVFQFVISIGLVVATIVIQGQMKFMQEQPLGFTKDQQIVIPFRSDRARQAYASLRNELLQDSRITSAAGTSYYPGILNPSDMSVYLPGQSVNEDRLIKTNWVSPEFMKTMNFELKAGRMFSNEFPGDTSMRIVVNEATLRKFGVPMEKAIGQKLNFDDRYDHTTKALEIVGVVKDFHFQDLHQAIEPYAFFLNLDPGHNYIIAHVNTKEVSSVLPFIESKWKSLIPDEPFTYSFLDEDFQRNYASDARTSRIVNSFTVISILISCLGLFGLAAFAAQQRIKEIGVRKVLGASVGSIVTLLSGDFVKLVIISIVIATPLTWYVMDQWLQDFAYKISIQWWMFVLAGLLAVIIALLTVSTQAVKAAVTNPVKSLKSE</sequence>
<dbReference type="Proteomes" id="UP000306402">
    <property type="component" value="Unassembled WGS sequence"/>
</dbReference>
<dbReference type="InterPro" id="IPR050250">
    <property type="entry name" value="Macrolide_Exporter_MacB"/>
</dbReference>
<evidence type="ECO:0000313" key="10">
    <source>
        <dbReference type="Proteomes" id="UP000306402"/>
    </source>
</evidence>